<evidence type="ECO:0000256" key="5">
    <source>
        <dbReference type="SAM" id="Phobius"/>
    </source>
</evidence>
<feature type="transmembrane region" description="Helical" evidence="5">
    <location>
        <begin position="219"/>
        <end position="241"/>
    </location>
</feature>
<proteinExistence type="predicted"/>
<dbReference type="GO" id="GO:0006890">
    <property type="term" value="P:retrograde vesicle-mediated transport, Golgi to endoplasmic reticulum"/>
    <property type="evidence" value="ECO:0007669"/>
    <property type="project" value="TreeGrafter"/>
</dbReference>
<evidence type="ECO:0000313" key="7">
    <source>
        <dbReference type="Proteomes" id="UP000663827"/>
    </source>
</evidence>
<keyword evidence="1 5" id="KW-0812">Transmembrane</keyword>
<evidence type="ECO:0000256" key="4">
    <source>
        <dbReference type="SAM" id="MobiDB-lite"/>
    </source>
</evidence>
<keyword evidence="2 5" id="KW-1133">Transmembrane helix</keyword>
<protein>
    <recommendedName>
        <fullName evidence="8">Transmembrane protein</fullName>
    </recommendedName>
</protein>
<sequence length="317" mass="33519">MSDAAKARAEARKKAILSGRTNRLAKLTSTARGEEAAAAFIREAEAQEKAQAIAQAQAESQAQQNDLALPGFRDSNLRDFVGESTPIASITPSPGPSREATPSHVADLSARTRDDSGLDSPPPVWTPEQEALLRRIMGGPQGAGSPDAGMTDPLAAMMSMFSGPGGPLGDVLGGMGGPGGDGIPPALKNLGLGSTVPNISPMMPPMPQPEPRPSASKSFLIRCLPLLHIIATVSLCIWFIVFGEPAAFASARWDESAPVPSNVWSRWALLAQREPQLFDIQPMPFILVFITLQLILHSLSIFYDPTPTEPTGILGMV</sequence>
<organism evidence="6 7">
    <name type="scientific">Rhizoctonia solani</name>
    <dbReference type="NCBI Taxonomy" id="456999"/>
    <lineage>
        <taxon>Eukaryota</taxon>
        <taxon>Fungi</taxon>
        <taxon>Dikarya</taxon>
        <taxon>Basidiomycota</taxon>
        <taxon>Agaricomycotina</taxon>
        <taxon>Agaricomycetes</taxon>
        <taxon>Cantharellales</taxon>
        <taxon>Ceratobasidiaceae</taxon>
        <taxon>Rhizoctonia</taxon>
    </lineage>
</organism>
<evidence type="ECO:0000313" key="6">
    <source>
        <dbReference type="EMBL" id="CAE7233794.1"/>
    </source>
</evidence>
<accession>A0A8H3I0N4</accession>
<feature type="region of interest" description="Disordered" evidence="4">
    <location>
        <begin position="85"/>
        <end position="126"/>
    </location>
</feature>
<dbReference type="InterPro" id="IPR028143">
    <property type="entry name" value="Get2/sif1"/>
</dbReference>
<evidence type="ECO:0008006" key="8">
    <source>
        <dbReference type="Google" id="ProtNLM"/>
    </source>
</evidence>
<gene>
    <name evidence="6" type="ORF">RDB_LOCUS192195</name>
</gene>
<evidence type="ECO:0000256" key="1">
    <source>
        <dbReference type="ARBA" id="ARBA00022692"/>
    </source>
</evidence>
<keyword evidence="3 5" id="KW-0472">Membrane</keyword>
<dbReference type="PANTHER" id="PTHR28263:SF1">
    <property type="entry name" value="GOLGI TO ER TRAFFIC PROTEIN 2"/>
    <property type="match status" value="1"/>
</dbReference>
<dbReference type="AlphaFoldDB" id="A0A8H3I0N4"/>
<reference evidence="6" key="1">
    <citation type="submission" date="2021-01" db="EMBL/GenBank/DDBJ databases">
        <authorList>
            <person name="Kaushik A."/>
        </authorList>
    </citation>
    <scope>NUCLEOTIDE SEQUENCE</scope>
    <source>
        <strain evidence="6">AG5</strain>
    </source>
</reference>
<dbReference type="EMBL" id="CAJNJQ010006647">
    <property type="protein sequence ID" value="CAE7233794.1"/>
    <property type="molecule type" value="Genomic_DNA"/>
</dbReference>
<feature type="non-terminal residue" evidence="6">
    <location>
        <position position="1"/>
    </location>
</feature>
<evidence type="ECO:0000256" key="2">
    <source>
        <dbReference type="ARBA" id="ARBA00022989"/>
    </source>
</evidence>
<evidence type="ECO:0000256" key="3">
    <source>
        <dbReference type="ARBA" id="ARBA00023136"/>
    </source>
</evidence>
<feature type="transmembrane region" description="Helical" evidence="5">
    <location>
        <begin position="283"/>
        <end position="303"/>
    </location>
</feature>
<dbReference type="Proteomes" id="UP000663827">
    <property type="component" value="Unassembled WGS sequence"/>
</dbReference>
<comment type="caution">
    <text evidence="6">The sequence shown here is derived from an EMBL/GenBank/DDBJ whole genome shotgun (WGS) entry which is preliminary data.</text>
</comment>
<dbReference type="PANTHER" id="PTHR28263">
    <property type="entry name" value="GOLGI TO ER TRAFFIC PROTEIN 2"/>
    <property type="match status" value="1"/>
</dbReference>
<name>A0A8H3I0N4_9AGAM</name>